<protein>
    <submittedName>
        <fullName evidence="2">Acetyl-coenzyme A synthetase N-terminal domain-containing protein</fullName>
    </submittedName>
</protein>
<dbReference type="InterPro" id="IPR032387">
    <property type="entry name" value="ACAS_N"/>
</dbReference>
<name>A0AAW9EBV5_KLEAE</name>
<reference evidence="2" key="1">
    <citation type="submission" date="2023-11" db="EMBL/GenBank/DDBJ databases">
        <title>Detection of rare carbapenemases in Enterobacterales - comparison of two colorimetric and two CIM-based carbapenemase assays.</title>
        <authorList>
            <person name="Schaffarczyk L."/>
            <person name="Noster J."/>
            <person name="Stelzer Y."/>
            <person name="Sattler J."/>
            <person name="Gatermann S."/>
            <person name="Hamprecht A."/>
        </authorList>
    </citation>
    <scope>NUCLEOTIDE SEQUENCE</scope>
    <source>
        <strain evidence="2">CIM-Cont-037</strain>
    </source>
</reference>
<dbReference type="InterPro" id="IPR042099">
    <property type="entry name" value="ANL_N_sf"/>
</dbReference>
<dbReference type="AlphaFoldDB" id="A0AAW9EBV5"/>
<gene>
    <name evidence="2" type="ORF">SJ059_25430</name>
</gene>
<dbReference type="Gene3D" id="3.40.50.12780">
    <property type="entry name" value="N-terminal domain of ligase-like"/>
    <property type="match status" value="1"/>
</dbReference>
<accession>A0AAW9EBV5</accession>
<evidence type="ECO:0000313" key="2">
    <source>
        <dbReference type="EMBL" id="MDX7017780.1"/>
    </source>
</evidence>
<dbReference type="SUPFAM" id="SSF56801">
    <property type="entry name" value="Acetyl-CoA synthetase-like"/>
    <property type="match status" value="1"/>
</dbReference>
<comment type="caution">
    <text evidence="2">The sequence shown here is derived from an EMBL/GenBank/DDBJ whole genome shotgun (WGS) entry which is preliminary data.</text>
</comment>
<proteinExistence type="predicted"/>
<feature type="non-terminal residue" evidence="2">
    <location>
        <position position="80"/>
    </location>
</feature>
<organism evidence="2 3">
    <name type="scientific">Klebsiella aerogenes</name>
    <name type="common">Enterobacter aerogenes</name>
    <dbReference type="NCBI Taxonomy" id="548"/>
    <lineage>
        <taxon>Bacteria</taxon>
        <taxon>Pseudomonadati</taxon>
        <taxon>Pseudomonadota</taxon>
        <taxon>Gammaproteobacteria</taxon>
        <taxon>Enterobacterales</taxon>
        <taxon>Enterobacteriaceae</taxon>
        <taxon>Klebsiella/Raoultella group</taxon>
        <taxon>Klebsiella</taxon>
    </lineage>
</organism>
<evidence type="ECO:0000259" key="1">
    <source>
        <dbReference type="Pfam" id="PF16177"/>
    </source>
</evidence>
<feature type="domain" description="Acetyl-coenzyme A synthetase N-terminal" evidence="1">
    <location>
        <begin position="24"/>
        <end position="80"/>
    </location>
</feature>
<dbReference type="Pfam" id="PF16177">
    <property type="entry name" value="ACAS_N"/>
    <property type="match status" value="1"/>
</dbReference>
<dbReference type="EMBL" id="JAWZZT010000184">
    <property type="protein sequence ID" value="MDX7017780.1"/>
    <property type="molecule type" value="Genomic_DNA"/>
</dbReference>
<dbReference type="Proteomes" id="UP001279012">
    <property type="component" value="Unassembled WGS sequence"/>
</dbReference>
<evidence type="ECO:0000313" key="3">
    <source>
        <dbReference type="Proteomes" id="UP001279012"/>
    </source>
</evidence>
<sequence length="80" mass="9350">MTKINQHHIPANIAEHALINKEQYQKDYALSIENPEAFWADKGKIVDWITPYTIVKNTSFDPGHVRIRWFEDGQLNISQN</sequence>